<sequence length="127" mass="13228">MFSSPASAQETPQQIIQSMMAAVCGDFQNTGSANSLKIEGNAEAKLSGLMKKLADLGLSGAATFNSEDYVGVLRTEVGSQLNSVRDCRLRVYGDLSPLLKEARQGGSITNTGDGNANIIGSGNTVNQ</sequence>
<dbReference type="OrthoDB" id="8453064at2"/>
<dbReference type="EMBL" id="PXYK01000008">
    <property type="protein sequence ID" value="PSJ61123.1"/>
    <property type="molecule type" value="Genomic_DNA"/>
</dbReference>
<organism evidence="1 2">
    <name type="scientific">Kumtagia ephedrae</name>
    <dbReference type="NCBI Taxonomy" id="2116701"/>
    <lineage>
        <taxon>Bacteria</taxon>
        <taxon>Pseudomonadati</taxon>
        <taxon>Pseudomonadota</taxon>
        <taxon>Alphaproteobacteria</taxon>
        <taxon>Hyphomicrobiales</taxon>
        <taxon>Phyllobacteriaceae</taxon>
        <taxon>Kumtagia</taxon>
    </lineage>
</organism>
<name>A0A2P7SF66_9HYPH</name>
<dbReference type="AlphaFoldDB" id="A0A2P7SF66"/>
<reference evidence="1 2" key="1">
    <citation type="submission" date="2018-03" db="EMBL/GenBank/DDBJ databases">
        <title>The draft genome of Mesorhizobium sp. 6GN-30.</title>
        <authorList>
            <person name="Liu L."/>
            <person name="Li L."/>
            <person name="Wang T."/>
            <person name="Zhang X."/>
            <person name="Liang L."/>
        </authorList>
    </citation>
    <scope>NUCLEOTIDE SEQUENCE [LARGE SCALE GENOMIC DNA]</scope>
    <source>
        <strain evidence="1 2">6GN30</strain>
    </source>
</reference>
<protein>
    <submittedName>
        <fullName evidence="1">Uncharacterized protein</fullName>
    </submittedName>
</protein>
<gene>
    <name evidence="1" type="ORF">C7I84_10535</name>
</gene>
<evidence type="ECO:0000313" key="2">
    <source>
        <dbReference type="Proteomes" id="UP000241229"/>
    </source>
</evidence>
<keyword evidence="2" id="KW-1185">Reference proteome</keyword>
<comment type="caution">
    <text evidence="1">The sequence shown here is derived from an EMBL/GenBank/DDBJ whole genome shotgun (WGS) entry which is preliminary data.</text>
</comment>
<proteinExistence type="predicted"/>
<accession>A0A2P7SF66</accession>
<evidence type="ECO:0000313" key="1">
    <source>
        <dbReference type="EMBL" id="PSJ61123.1"/>
    </source>
</evidence>
<dbReference type="RefSeq" id="WP_133170084.1">
    <property type="nucleotide sequence ID" value="NZ_PXYK01000008.1"/>
</dbReference>
<dbReference type="Proteomes" id="UP000241229">
    <property type="component" value="Unassembled WGS sequence"/>
</dbReference>